<dbReference type="InterPro" id="IPR002616">
    <property type="entry name" value="tRNA_ribo_trans-like"/>
</dbReference>
<keyword evidence="3" id="KW-0808">Transferase</keyword>
<dbReference type="AlphaFoldDB" id="A0A1J0QZY9"/>
<dbReference type="Gene3D" id="3.20.20.105">
    <property type="entry name" value="Queuine tRNA-ribosyltransferase-like"/>
    <property type="match status" value="1"/>
</dbReference>
<reference evidence="3" key="1">
    <citation type="submission" date="2016-04" db="EMBL/GenBank/DDBJ databases">
        <title>Complete sequences of multidrug resistance plasmids bearing rmtG16S ribosomal RNA methyltransferase genes.</title>
        <authorList>
            <person name="Bueno M.F.C."/>
            <person name="Francisco G.R."/>
            <person name="Doi Y."/>
            <person name="Garcia D.O."/>
        </authorList>
    </citation>
    <scope>NUCLEOTIDE SEQUENCE</scope>
    <source>
        <strain evidence="3">Kp84/11</strain>
        <plasmid evidence="3">unnamed</plasmid>
    </source>
</reference>
<name>A0A1J0QZY9_KLEPN</name>
<accession>A0A1J0QZY9</accession>
<keyword evidence="3" id="KW-0614">Plasmid</keyword>
<protein>
    <submittedName>
        <fullName evidence="3">Queuine tRNA-ribosyltransferase</fullName>
        <ecNumber evidence="3">2.4.2.29</ecNumber>
    </submittedName>
</protein>
<dbReference type="GO" id="GO:0006400">
    <property type="term" value="P:tRNA modification"/>
    <property type="evidence" value="ECO:0007669"/>
    <property type="project" value="InterPro"/>
</dbReference>
<proteinExistence type="predicted"/>
<evidence type="ECO:0000313" key="3">
    <source>
        <dbReference type="EMBL" id="APD70839.1"/>
    </source>
</evidence>
<evidence type="ECO:0000256" key="1">
    <source>
        <dbReference type="ARBA" id="ARBA00022723"/>
    </source>
</evidence>
<organism evidence="3">
    <name type="scientific">Klebsiella pneumoniae</name>
    <dbReference type="NCBI Taxonomy" id="573"/>
    <lineage>
        <taxon>Bacteria</taxon>
        <taxon>Pseudomonadati</taxon>
        <taxon>Pseudomonadota</taxon>
        <taxon>Gammaproteobacteria</taxon>
        <taxon>Enterobacterales</taxon>
        <taxon>Enterobacteriaceae</taxon>
        <taxon>Klebsiella/Raoultella group</taxon>
        <taxon>Klebsiella</taxon>
        <taxon>Klebsiella pneumoniae complex</taxon>
    </lineage>
</organism>
<dbReference type="EC" id="2.4.2.29" evidence="3"/>
<dbReference type="Pfam" id="PF01702">
    <property type="entry name" value="TGT"/>
    <property type="match status" value="1"/>
</dbReference>
<sequence length="363" mass="40707">MMKEINTSSGALPLPAFFPDATYAAVRAASFREVEEAHLYGCEMNSYHLMTKPGAKQIKALGGLHGFSGYRGVILTDSGGFQLYSLIRENAAYGEIRDKEIIFRPDGGREKLTFTPEKCIQAQFQYGSDIMMALDMCTHPDDPYELQKRSVDLTVAWSARCRAEFDKLAAQKKGGAKPLLFGIVQGGSDPDLRAECGRRLEEIGFDGYGFGGWPLGSDGAIRMDVLKMAADAMPDHKIKYAMGLGRPEEIVRCTEIGYSLFDCVIPTREARHQRLYVFADGCGNADGVRRADGKFYKFHYAMDDKHARDGRPVDETCDCELCRNHSRAYLQHLFRVNDPNAMRLATAHNLRFYGRLMEYLRDA</sequence>
<dbReference type="NCBIfam" id="TIGR00449">
    <property type="entry name" value="tgt_general"/>
    <property type="match status" value="1"/>
</dbReference>
<geneLocation type="plasmid" evidence="3">
    <name>unnamed</name>
</geneLocation>
<keyword evidence="3" id="KW-0328">Glycosyltransferase</keyword>
<dbReference type="PANTHER" id="PTHR43468">
    <property type="match status" value="1"/>
</dbReference>
<dbReference type="SUPFAM" id="SSF51713">
    <property type="entry name" value="tRNA-guanine transglycosylase"/>
    <property type="match status" value="1"/>
</dbReference>
<dbReference type="PANTHER" id="PTHR43468:SF1">
    <property type="entry name" value="TRNA-GUANOSINE(34) QUEUINE TRANSGLYCOSYLASE"/>
    <property type="match status" value="1"/>
</dbReference>
<gene>
    <name evidence="3" type="primary">tgt</name>
</gene>
<dbReference type="InterPro" id="IPR036511">
    <property type="entry name" value="TGT-like_sf"/>
</dbReference>
<evidence type="ECO:0000259" key="2">
    <source>
        <dbReference type="Pfam" id="PF01702"/>
    </source>
</evidence>
<keyword evidence="1" id="KW-0479">Metal-binding</keyword>
<dbReference type="EMBL" id="KX029332">
    <property type="protein sequence ID" value="APD70839.1"/>
    <property type="molecule type" value="Genomic_DNA"/>
</dbReference>
<dbReference type="GO" id="GO:0016757">
    <property type="term" value="F:glycosyltransferase activity"/>
    <property type="evidence" value="ECO:0007669"/>
    <property type="project" value="UniProtKB-KW"/>
</dbReference>
<dbReference type="RefSeq" id="WP_040120494.1">
    <property type="nucleotide sequence ID" value="NZ_CP021956.1"/>
</dbReference>
<feature type="domain" description="tRNA-guanine(15) transglycosylase-like" evidence="2">
    <location>
        <begin position="4"/>
        <end position="363"/>
    </location>
</feature>
<dbReference type="GO" id="GO:0046872">
    <property type="term" value="F:metal ion binding"/>
    <property type="evidence" value="ECO:0007669"/>
    <property type="project" value="UniProtKB-KW"/>
</dbReference>